<protein>
    <recommendedName>
        <fullName evidence="3">RNase H type-1 domain-containing protein</fullName>
    </recommendedName>
</protein>
<feature type="non-terminal residue" evidence="1">
    <location>
        <position position="1"/>
    </location>
</feature>
<sequence>ESPSKTFIKINIDGSSLGNLGTTSFGGILKTKYHFGNWLYMLASISDFATSLKMELLVIDYNLSKVWW</sequence>
<dbReference type="Gramene" id="C.cajan_43652.t">
    <property type="protein sequence ID" value="C.cajan_43652.t.cds1"/>
    <property type="gene ID" value="C.cajan_43652"/>
</dbReference>
<name>A0A151QTP7_CAJCA</name>
<dbReference type="Proteomes" id="UP000075243">
    <property type="component" value="Unassembled WGS sequence"/>
</dbReference>
<organism evidence="1 2">
    <name type="scientific">Cajanus cajan</name>
    <name type="common">Pigeon pea</name>
    <name type="synonym">Cajanus indicus</name>
    <dbReference type="NCBI Taxonomy" id="3821"/>
    <lineage>
        <taxon>Eukaryota</taxon>
        <taxon>Viridiplantae</taxon>
        <taxon>Streptophyta</taxon>
        <taxon>Embryophyta</taxon>
        <taxon>Tracheophyta</taxon>
        <taxon>Spermatophyta</taxon>
        <taxon>Magnoliopsida</taxon>
        <taxon>eudicotyledons</taxon>
        <taxon>Gunneridae</taxon>
        <taxon>Pentapetalae</taxon>
        <taxon>rosids</taxon>
        <taxon>fabids</taxon>
        <taxon>Fabales</taxon>
        <taxon>Fabaceae</taxon>
        <taxon>Papilionoideae</taxon>
        <taxon>50 kb inversion clade</taxon>
        <taxon>NPAAA clade</taxon>
        <taxon>indigoferoid/millettioid clade</taxon>
        <taxon>Phaseoleae</taxon>
        <taxon>Cajanus</taxon>
    </lineage>
</organism>
<gene>
    <name evidence="1" type="ORF">KK1_045431</name>
</gene>
<dbReference type="AlphaFoldDB" id="A0A151QTP7"/>
<dbReference type="EMBL" id="KQ484802">
    <property type="protein sequence ID" value="KYP33698.1"/>
    <property type="molecule type" value="Genomic_DNA"/>
</dbReference>
<evidence type="ECO:0008006" key="3">
    <source>
        <dbReference type="Google" id="ProtNLM"/>
    </source>
</evidence>
<keyword evidence="2" id="KW-1185">Reference proteome</keyword>
<evidence type="ECO:0000313" key="2">
    <source>
        <dbReference type="Proteomes" id="UP000075243"/>
    </source>
</evidence>
<reference evidence="1" key="1">
    <citation type="journal article" date="2012" name="Nat. Biotechnol.">
        <title>Draft genome sequence of pigeonpea (Cajanus cajan), an orphan legume crop of resource-poor farmers.</title>
        <authorList>
            <person name="Varshney R.K."/>
            <person name="Chen W."/>
            <person name="Li Y."/>
            <person name="Bharti A.K."/>
            <person name="Saxena R.K."/>
            <person name="Schlueter J.A."/>
            <person name="Donoghue M.T."/>
            <person name="Azam S."/>
            <person name="Fan G."/>
            <person name="Whaley A.M."/>
            <person name="Farmer A.D."/>
            <person name="Sheridan J."/>
            <person name="Iwata A."/>
            <person name="Tuteja R."/>
            <person name="Penmetsa R.V."/>
            <person name="Wu W."/>
            <person name="Upadhyaya H.D."/>
            <person name="Yang S.P."/>
            <person name="Shah T."/>
            <person name="Saxena K.B."/>
            <person name="Michael T."/>
            <person name="McCombie W.R."/>
            <person name="Yang B."/>
            <person name="Zhang G."/>
            <person name="Yang H."/>
            <person name="Wang J."/>
            <person name="Spillane C."/>
            <person name="Cook D.R."/>
            <person name="May G.D."/>
            <person name="Xu X."/>
            <person name="Jackson S.A."/>
        </authorList>
    </citation>
    <scope>NUCLEOTIDE SEQUENCE [LARGE SCALE GENOMIC DNA]</scope>
</reference>
<accession>A0A151QTP7</accession>
<proteinExistence type="predicted"/>
<evidence type="ECO:0000313" key="1">
    <source>
        <dbReference type="EMBL" id="KYP33698.1"/>
    </source>
</evidence>